<dbReference type="EMBL" id="JAWRVI010000008">
    <property type="protein sequence ID" value="KAK4092613.1"/>
    <property type="molecule type" value="Genomic_DNA"/>
</dbReference>
<feature type="region of interest" description="Disordered" evidence="1">
    <location>
        <begin position="198"/>
        <end position="293"/>
    </location>
</feature>
<feature type="region of interest" description="Disordered" evidence="1">
    <location>
        <begin position="699"/>
        <end position="726"/>
    </location>
</feature>
<feature type="compositionally biased region" description="Basic residues" evidence="1">
    <location>
        <begin position="717"/>
        <end position="726"/>
    </location>
</feature>
<feature type="compositionally biased region" description="Basic and acidic residues" evidence="1">
    <location>
        <begin position="240"/>
        <end position="255"/>
    </location>
</feature>
<sequence length="726" mass="77029">MGPYQDELAEGGVWVVPGGGGCSAAALLLVSMEPTEEQDVRVGTVMATRPRRRCARQCLTGRGGEAGTVAASPGRGGERGGGGGGVSWGIRRGATASDEPWKEERNPSGLSGRRVRGGAGRSKVMPDVEPVQLGRLREPFLRNGQRVQKGVRQTDDEVESGNFVARQATRANVTREGAGPSAAIDGYSIPMFRAGGPERAGNSAISGRGETAGIGMQSQSVNGGGGGGVGGSGNSSAETQRNDPRDPRAPRETATTKRPVVSQRPEISARQRRALSPDAERGAWGGRGSTGGRTAGLCLGARVRIIAALPKGQRAQRGAWTMPWLAAMLAISLGVGGPKHPRRGARVPWTTTERCVRCFVLRGWCPPPKVPPKAASGGGPGAGWKRYSSAQSNDGQHAVATARWHGLKMDAEVMQYEWGFGVLEESGVGSGSTYILLMVQRRSTASCRSKAWTPGQSIVRAQCCKYGTVPYRNVHDEDREGGACPSATVDQNGRDLFFFLTLLRVRRWLRSFLGGSSLAVALLVLARMSCARRGPCPGAIRGKKATEAPCPATASPRAIASPTLARLLFLHRARRNTSMRPMPRQRAPQNVQNVKGPSASQWESCPVPSPWVRLSCSHAPASQTHSGTFDGRPGMAWHGMAPGTGTFEACQPFWSPEHRQLCLAGTGTLAALGAGARAGRQRKVPRTATRGTAWFAQPCSRRSRRNAAQSQTSTKYGRLHASHGLE</sequence>
<name>A0ABR0CA72_PURLI</name>
<dbReference type="Proteomes" id="UP001287286">
    <property type="component" value="Unassembled WGS sequence"/>
</dbReference>
<protein>
    <submittedName>
        <fullName evidence="2">Uncharacterized protein</fullName>
    </submittedName>
</protein>
<feature type="region of interest" description="Disordered" evidence="1">
    <location>
        <begin position="579"/>
        <end position="600"/>
    </location>
</feature>
<evidence type="ECO:0000256" key="1">
    <source>
        <dbReference type="SAM" id="MobiDB-lite"/>
    </source>
</evidence>
<gene>
    <name evidence="2" type="ORF">Purlil1_3234</name>
</gene>
<feature type="region of interest" description="Disordered" evidence="1">
    <location>
        <begin position="63"/>
        <end position="125"/>
    </location>
</feature>
<proteinExistence type="predicted"/>
<feature type="compositionally biased region" description="Gly residues" evidence="1">
    <location>
        <begin position="222"/>
        <end position="233"/>
    </location>
</feature>
<evidence type="ECO:0000313" key="2">
    <source>
        <dbReference type="EMBL" id="KAK4092613.1"/>
    </source>
</evidence>
<organism evidence="2 3">
    <name type="scientific">Purpureocillium lilacinum</name>
    <name type="common">Paecilomyces lilacinus</name>
    <dbReference type="NCBI Taxonomy" id="33203"/>
    <lineage>
        <taxon>Eukaryota</taxon>
        <taxon>Fungi</taxon>
        <taxon>Dikarya</taxon>
        <taxon>Ascomycota</taxon>
        <taxon>Pezizomycotina</taxon>
        <taxon>Sordariomycetes</taxon>
        <taxon>Hypocreomycetidae</taxon>
        <taxon>Hypocreales</taxon>
        <taxon>Ophiocordycipitaceae</taxon>
        <taxon>Purpureocillium</taxon>
    </lineage>
</organism>
<comment type="caution">
    <text evidence="2">The sequence shown here is derived from an EMBL/GenBank/DDBJ whole genome shotgun (WGS) entry which is preliminary data.</text>
</comment>
<feature type="compositionally biased region" description="Gly residues" evidence="1">
    <location>
        <begin position="283"/>
        <end position="293"/>
    </location>
</feature>
<reference evidence="2 3" key="1">
    <citation type="journal article" date="2024" name="Microbiol. Resour. Announc.">
        <title>Genome annotations for the ascomycete fungi Trichoderma harzianum, Trichoderma aggressivum, and Purpureocillium lilacinum.</title>
        <authorList>
            <person name="Beijen E.P.W."/>
            <person name="Ohm R.A."/>
        </authorList>
    </citation>
    <scope>NUCLEOTIDE SEQUENCE [LARGE SCALE GENOMIC DNA]</scope>
    <source>
        <strain evidence="2 3">CBS 150709</strain>
    </source>
</reference>
<keyword evidence="3" id="KW-1185">Reference proteome</keyword>
<accession>A0ABR0CA72</accession>
<feature type="compositionally biased region" description="Polar residues" evidence="1">
    <location>
        <begin position="587"/>
        <end position="600"/>
    </location>
</feature>
<evidence type="ECO:0000313" key="3">
    <source>
        <dbReference type="Proteomes" id="UP001287286"/>
    </source>
</evidence>